<name>A0A8X6PCL6_NEPPI</name>
<proteinExistence type="predicted"/>
<protein>
    <submittedName>
        <fullName evidence="1">Uncharacterized protein</fullName>
    </submittedName>
</protein>
<gene>
    <name evidence="1" type="ORF">NPIL_366831</name>
</gene>
<evidence type="ECO:0000313" key="2">
    <source>
        <dbReference type="Proteomes" id="UP000887013"/>
    </source>
</evidence>
<dbReference type="Proteomes" id="UP000887013">
    <property type="component" value="Unassembled WGS sequence"/>
</dbReference>
<evidence type="ECO:0000313" key="1">
    <source>
        <dbReference type="EMBL" id="GFT63764.1"/>
    </source>
</evidence>
<keyword evidence="2" id="KW-1185">Reference proteome</keyword>
<dbReference type="EMBL" id="BMAW01068301">
    <property type="protein sequence ID" value="GFT63764.1"/>
    <property type="molecule type" value="Genomic_DNA"/>
</dbReference>
<sequence length="100" mass="11262">MSNGESPSQGILLTHNSLKRYFTWIVIDASTPKESKIFPTTCKRKRFCIPIVRQSSAVFPAIPRTFVKSDLKLTELCCCASNPSRFHRSNQVAFIGNPFP</sequence>
<comment type="caution">
    <text evidence="1">The sequence shown here is derived from an EMBL/GenBank/DDBJ whole genome shotgun (WGS) entry which is preliminary data.</text>
</comment>
<organism evidence="1 2">
    <name type="scientific">Nephila pilipes</name>
    <name type="common">Giant wood spider</name>
    <name type="synonym">Nephila maculata</name>
    <dbReference type="NCBI Taxonomy" id="299642"/>
    <lineage>
        <taxon>Eukaryota</taxon>
        <taxon>Metazoa</taxon>
        <taxon>Ecdysozoa</taxon>
        <taxon>Arthropoda</taxon>
        <taxon>Chelicerata</taxon>
        <taxon>Arachnida</taxon>
        <taxon>Araneae</taxon>
        <taxon>Araneomorphae</taxon>
        <taxon>Entelegynae</taxon>
        <taxon>Araneoidea</taxon>
        <taxon>Nephilidae</taxon>
        <taxon>Nephila</taxon>
    </lineage>
</organism>
<accession>A0A8X6PCL6</accession>
<dbReference type="AlphaFoldDB" id="A0A8X6PCL6"/>
<reference evidence="1" key="1">
    <citation type="submission" date="2020-08" db="EMBL/GenBank/DDBJ databases">
        <title>Multicomponent nature underlies the extraordinary mechanical properties of spider dragline silk.</title>
        <authorList>
            <person name="Kono N."/>
            <person name="Nakamura H."/>
            <person name="Mori M."/>
            <person name="Yoshida Y."/>
            <person name="Ohtoshi R."/>
            <person name="Malay A.D."/>
            <person name="Moran D.A.P."/>
            <person name="Tomita M."/>
            <person name="Numata K."/>
            <person name="Arakawa K."/>
        </authorList>
    </citation>
    <scope>NUCLEOTIDE SEQUENCE</scope>
</reference>